<name>A0A430QU12_SCHBO</name>
<dbReference type="AlphaFoldDB" id="A0A430QU12"/>
<sequence>MQTPDGVPAAFLEAKKEEIAKRQEDEKFVLEMRKRENELIQKGTNRTSNMSSEQIDNQKRVSSVKSNGVAESEEPETFTNRNRSTSRTASPAPQPPTTTESREKLRIDPHESVEEVLRRRALESLLRSSQKLRGSP</sequence>
<feature type="compositionally biased region" description="Low complexity" evidence="1">
    <location>
        <begin position="79"/>
        <end position="91"/>
    </location>
</feature>
<reference evidence="2 3" key="1">
    <citation type="journal article" date="2019" name="PLoS Pathog.">
        <title>Genome sequence of the bovine parasite Schistosoma bovis Tanzania.</title>
        <authorList>
            <person name="Oey H."/>
            <person name="Zakrzewski M."/>
            <person name="Gobert G."/>
            <person name="Gravermann K."/>
            <person name="Stoye J."/>
            <person name="Jones M."/>
            <person name="Mcmanus D."/>
            <person name="Krause L."/>
        </authorList>
    </citation>
    <scope>NUCLEOTIDE SEQUENCE [LARGE SCALE GENOMIC DNA]</scope>
    <source>
        <strain evidence="2 3">TAN1997</strain>
    </source>
</reference>
<gene>
    <name evidence="2" type="ORF">DC041_0011995</name>
</gene>
<organism evidence="2 3">
    <name type="scientific">Schistosoma bovis</name>
    <name type="common">Blood fluke</name>
    <dbReference type="NCBI Taxonomy" id="6184"/>
    <lineage>
        <taxon>Eukaryota</taxon>
        <taxon>Metazoa</taxon>
        <taxon>Spiralia</taxon>
        <taxon>Lophotrochozoa</taxon>
        <taxon>Platyhelminthes</taxon>
        <taxon>Trematoda</taxon>
        <taxon>Digenea</taxon>
        <taxon>Strigeidida</taxon>
        <taxon>Schistosomatoidea</taxon>
        <taxon>Schistosomatidae</taxon>
        <taxon>Schistosoma</taxon>
    </lineage>
</organism>
<protein>
    <submittedName>
        <fullName evidence="2">Uncharacterized protein</fullName>
    </submittedName>
</protein>
<feature type="compositionally biased region" description="Polar residues" evidence="1">
    <location>
        <begin position="42"/>
        <end position="66"/>
    </location>
</feature>
<keyword evidence="3" id="KW-1185">Reference proteome</keyword>
<evidence type="ECO:0000256" key="1">
    <source>
        <dbReference type="SAM" id="MobiDB-lite"/>
    </source>
</evidence>
<dbReference type="Proteomes" id="UP000290809">
    <property type="component" value="Unassembled WGS sequence"/>
</dbReference>
<feature type="compositionally biased region" description="Basic and acidic residues" evidence="1">
    <location>
        <begin position="100"/>
        <end position="113"/>
    </location>
</feature>
<dbReference type="STRING" id="6184.A0A430QU12"/>
<proteinExistence type="predicted"/>
<comment type="caution">
    <text evidence="2">The sequence shown here is derived from an EMBL/GenBank/DDBJ whole genome shotgun (WGS) entry which is preliminary data.</text>
</comment>
<accession>A0A430QU12</accession>
<dbReference type="EMBL" id="QMKO01000553">
    <property type="protein sequence ID" value="RTG91124.1"/>
    <property type="molecule type" value="Genomic_DNA"/>
</dbReference>
<evidence type="ECO:0000313" key="2">
    <source>
        <dbReference type="EMBL" id="RTG91124.1"/>
    </source>
</evidence>
<evidence type="ECO:0000313" key="3">
    <source>
        <dbReference type="Proteomes" id="UP000290809"/>
    </source>
</evidence>
<feature type="region of interest" description="Disordered" evidence="1">
    <location>
        <begin position="38"/>
        <end position="113"/>
    </location>
</feature>